<dbReference type="Proteomes" id="UP000281549">
    <property type="component" value="Unassembled WGS sequence"/>
</dbReference>
<sequence>YRVQHDALRERIELINDALAGKTESLQIVRDKIKEDAIKIYQYENTLNEINLKLDQLLQFKRTITDELKKTLDSKNNRSLCLEKIENESETLKGSLSELMKEKSGIKELLTYLVEKTRKQLELANASLNTVE</sequence>
<accession>A0A4V1IZ11</accession>
<reference evidence="3" key="1">
    <citation type="journal article" date="2018" name="Nat. Microbiol.">
        <title>Leveraging single-cell genomics to expand the fungal tree of life.</title>
        <authorList>
            <person name="Ahrendt S.R."/>
            <person name="Quandt C.A."/>
            <person name="Ciobanu D."/>
            <person name="Clum A."/>
            <person name="Salamov A."/>
            <person name="Andreopoulos B."/>
            <person name="Cheng J.F."/>
            <person name="Woyke T."/>
            <person name="Pelin A."/>
            <person name="Henrissat B."/>
            <person name="Reynolds N.K."/>
            <person name="Benny G.L."/>
            <person name="Smith M.E."/>
            <person name="James T.Y."/>
            <person name="Grigoriev I.V."/>
        </authorList>
    </citation>
    <scope>NUCLEOTIDE SEQUENCE [LARGE SCALE GENOMIC DNA]</scope>
    <source>
        <strain evidence="3">CSF55</strain>
    </source>
</reference>
<evidence type="ECO:0000313" key="3">
    <source>
        <dbReference type="Proteomes" id="UP000281549"/>
    </source>
</evidence>
<name>A0A4V1IZ11_ROZAC</name>
<dbReference type="EMBL" id="ML006548">
    <property type="protein sequence ID" value="RKP16439.1"/>
    <property type="molecule type" value="Genomic_DNA"/>
</dbReference>
<gene>
    <name evidence="2" type="ORF">ROZALSC1DRAFT_27802</name>
    <name evidence="1" type="ORF">ROZALSC1DRAFT_31626</name>
</gene>
<evidence type="ECO:0000313" key="2">
    <source>
        <dbReference type="EMBL" id="RKP20728.1"/>
    </source>
</evidence>
<protein>
    <submittedName>
        <fullName evidence="1">Uncharacterized protein</fullName>
    </submittedName>
</protein>
<reference evidence="1" key="2">
    <citation type="submission" date="2018-08" db="EMBL/GenBank/DDBJ databases">
        <title>Leveraging single-cell genomics to expand the Fungal Tree of Life.</title>
        <authorList>
            <consortium name="DOE Joint Genome Institute"/>
            <person name="Ahrendt S.R."/>
            <person name="Quandt C.A."/>
            <person name="Ciobanu D."/>
            <person name="Clum A."/>
            <person name="Salamov A."/>
            <person name="Andreopoulos B."/>
            <person name="Cheng J.-F."/>
            <person name="Woyke T."/>
            <person name="Pelin A."/>
            <person name="Henrissat B."/>
            <person name="Reynolds N."/>
            <person name="Benny G.L."/>
            <person name="Smith M.E."/>
            <person name="James T.Y."/>
            <person name="Grigoriev I.V."/>
        </authorList>
    </citation>
    <scope>NUCLEOTIDE SEQUENCE</scope>
    <source>
        <strain evidence="1">CSF55</strain>
    </source>
</reference>
<proteinExistence type="predicted"/>
<dbReference type="AlphaFoldDB" id="A0A4V1IZ11"/>
<dbReference type="EMBL" id="ML005027">
    <property type="protein sequence ID" value="RKP20728.1"/>
    <property type="molecule type" value="Genomic_DNA"/>
</dbReference>
<feature type="non-terminal residue" evidence="1">
    <location>
        <position position="1"/>
    </location>
</feature>
<organism evidence="1 3">
    <name type="scientific">Rozella allomycis (strain CSF55)</name>
    <dbReference type="NCBI Taxonomy" id="988480"/>
    <lineage>
        <taxon>Eukaryota</taxon>
        <taxon>Fungi</taxon>
        <taxon>Fungi incertae sedis</taxon>
        <taxon>Cryptomycota</taxon>
        <taxon>Cryptomycota incertae sedis</taxon>
        <taxon>Rozella</taxon>
    </lineage>
</organism>
<evidence type="ECO:0000313" key="1">
    <source>
        <dbReference type="EMBL" id="RKP16439.1"/>
    </source>
</evidence>